<sequence length="1018" mass="112921">MTQSQAALSLADLSFAATISSIPQPQRNNSLPRLNSQQPLPQVPQAQNGAQKQQDQGPYHPPIVQHHFPPFSGNMTSFPPAEANHAIIQSTWSLFAAMEDNQRNQLLKGLLLKCSSKQVDLICTQLNLKMSEPTLPGIAPTVFATDAVGKFAPHRGIPASTSRRNIAQTPSRQQNKASTTVYDPNSIGALQQGRNIHFPHTYGNNPDMTPVQTLQHKHNRANHPQNAFMTPNLYIKLLNTEYHPQTLLKQIYSTNSLDTTRTLFEFLLQRTEKQQSLLKCMQSLSKEPIYEPPSEQLLKCALEVCGARDGTLILASTWAIKEAVLEGGVEIDCVLTVPVLLGGVKLVGAVEVINKKGVGDAKQRVSPYFNAEDDVWTILSGGTGLGGGVGGSASGTPGKKKDDIKMLMNTASFMSSDLDLNGLVRVVMQTAQELLSAERCALFIVDHKKKELWSSIPMSKGIAGYVATTGEVLNIPNAYQDPRFNRAVDVKTGFYTRNILCIPMKNSKNEVIGVAQLINKMPEPLIFTSEDEGLLTAFSSLAASTIEKNIVFQELQAMLDDTTDTKAHLAKTVNGLPHVIITLDSSGKMTSINHPEDLLLTPDTMDLMKYNSFDVWLGAQSNNTRLIEDIRKSFKGEEGVVGRDYDLILNGHAFIVNYTASEMIEPEEDMEGEEIDEEIKDMTFDFSKIGDEAEEPEDEEEEEDKDQADELEGDDEDYDDVGKKRQRKVESVVLSIEILDAPRRIKDAMLRHIPPHIVDTLVDDDVSRHAEGSSGQASAMSVDLRNFHSIHGRVDAKDTIFVLNMFHIAVHEATTPFNGLIDKITDEKASAVFGVPSAADLDAYNAVSAGLKLLGDMDEVNNHSLWRCGPPKRLDYVVMGEAVPIAARIQEATKVYGSKFLICDKTQREVREKFHFREIDHVKVKGSDMRITLFEVLGVSNMELAREVITSTICFELGLSEYRNQNYSVAQLHFKKAIQTTDDGPSKMFVQRCQDLLDGKYKVEADWDGCWKLEFDRE</sequence>
<dbReference type="Proteomes" id="UP000193642">
    <property type="component" value="Unassembled WGS sequence"/>
</dbReference>
<dbReference type="SUPFAM" id="SSF55073">
    <property type="entry name" value="Nucleotide cyclase"/>
    <property type="match status" value="1"/>
</dbReference>
<dbReference type="InterPro" id="IPR029787">
    <property type="entry name" value="Nucleotide_cyclase"/>
</dbReference>
<dbReference type="Gene3D" id="3.30.70.1230">
    <property type="entry name" value="Nucleotide cyclase"/>
    <property type="match status" value="1"/>
</dbReference>
<protein>
    <recommendedName>
        <fullName evidence="2">GAF domain-containing protein</fullName>
    </recommendedName>
</protein>
<evidence type="ECO:0000313" key="4">
    <source>
        <dbReference type="Proteomes" id="UP000193642"/>
    </source>
</evidence>
<feature type="region of interest" description="Disordered" evidence="1">
    <location>
        <begin position="692"/>
        <end position="724"/>
    </location>
</feature>
<dbReference type="OrthoDB" id="60033at2759"/>
<feature type="compositionally biased region" description="Polar residues" evidence="1">
    <location>
        <begin position="21"/>
        <end position="40"/>
    </location>
</feature>
<feature type="compositionally biased region" description="Low complexity" evidence="1">
    <location>
        <begin position="43"/>
        <end position="58"/>
    </location>
</feature>
<keyword evidence="4" id="KW-1185">Reference proteome</keyword>
<dbReference type="PANTHER" id="PTHR43155:SF2">
    <property type="entry name" value="CYCLIC DI-GMP PHOSPHODIESTERASE PA4108"/>
    <property type="match status" value="1"/>
</dbReference>
<dbReference type="GO" id="GO:0009190">
    <property type="term" value="P:cyclic nucleotide biosynthetic process"/>
    <property type="evidence" value="ECO:0007669"/>
    <property type="project" value="InterPro"/>
</dbReference>
<proteinExistence type="predicted"/>
<evidence type="ECO:0000259" key="2">
    <source>
        <dbReference type="SMART" id="SM00065"/>
    </source>
</evidence>
<feature type="compositionally biased region" description="Acidic residues" evidence="1">
    <location>
        <begin position="692"/>
        <end position="719"/>
    </location>
</feature>
<feature type="region of interest" description="Disordered" evidence="1">
    <location>
        <begin position="21"/>
        <end position="65"/>
    </location>
</feature>
<dbReference type="InterPro" id="IPR003018">
    <property type="entry name" value="GAF"/>
</dbReference>
<dbReference type="InterPro" id="IPR029016">
    <property type="entry name" value="GAF-like_dom_sf"/>
</dbReference>
<dbReference type="Pfam" id="PF01590">
    <property type="entry name" value="GAF"/>
    <property type="match status" value="1"/>
</dbReference>
<dbReference type="SUPFAM" id="SSF55781">
    <property type="entry name" value="GAF domain-like"/>
    <property type="match status" value="1"/>
</dbReference>
<accession>A0A1Y2CNE7</accession>
<dbReference type="AlphaFoldDB" id="A0A1Y2CNE7"/>
<feature type="domain" description="GAF" evidence="2">
    <location>
        <begin position="419"/>
        <end position="556"/>
    </location>
</feature>
<dbReference type="SMART" id="SM00065">
    <property type="entry name" value="GAF"/>
    <property type="match status" value="1"/>
</dbReference>
<comment type="caution">
    <text evidence="3">The sequence shown here is derived from an EMBL/GenBank/DDBJ whole genome shotgun (WGS) entry which is preliminary data.</text>
</comment>
<dbReference type="PANTHER" id="PTHR43155">
    <property type="entry name" value="CYCLIC DI-GMP PHOSPHODIESTERASE PA4108-RELATED"/>
    <property type="match status" value="1"/>
</dbReference>
<name>A0A1Y2CNE7_9FUNG</name>
<dbReference type="Gene3D" id="3.30.450.40">
    <property type="match status" value="1"/>
</dbReference>
<organism evidence="3 4">
    <name type="scientific">Rhizoclosmatium globosum</name>
    <dbReference type="NCBI Taxonomy" id="329046"/>
    <lineage>
        <taxon>Eukaryota</taxon>
        <taxon>Fungi</taxon>
        <taxon>Fungi incertae sedis</taxon>
        <taxon>Chytridiomycota</taxon>
        <taxon>Chytridiomycota incertae sedis</taxon>
        <taxon>Chytridiomycetes</taxon>
        <taxon>Chytridiales</taxon>
        <taxon>Chytriomycetaceae</taxon>
        <taxon>Rhizoclosmatium</taxon>
    </lineage>
</organism>
<dbReference type="STRING" id="329046.A0A1Y2CNE7"/>
<dbReference type="InterPro" id="IPR001054">
    <property type="entry name" value="A/G_cyclase"/>
</dbReference>
<dbReference type="EMBL" id="MCGO01000011">
    <property type="protein sequence ID" value="ORY48560.1"/>
    <property type="molecule type" value="Genomic_DNA"/>
</dbReference>
<reference evidence="3 4" key="1">
    <citation type="submission" date="2016-07" db="EMBL/GenBank/DDBJ databases">
        <title>Pervasive Adenine N6-methylation of Active Genes in Fungi.</title>
        <authorList>
            <consortium name="DOE Joint Genome Institute"/>
            <person name="Mondo S.J."/>
            <person name="Dannebaum R.O."/>
            <person name="Kuo R.C."/>
            <person name="Labutti K."/>
            <person name="Haridas S."/>
            <person name="Kuo A."/>
            <person name="Salamov A."/>
            <person name="Ahrendt S.R."/>
            <person name="Lipzen A."/>
            <person name="Sullivan W."/>
            <person name="Andreopoulos W.B."/>
            <person name="Clum A."/>
            <person name="Lindquist E."/>
            <person name="Daum C."/>
            <person name="Ramamoorthy G.K."/>
            <person name="Gryganskyi A."/>
            <person name="Culley D."/>
            <person name="Magnuson J.K."/>
            <person name="James T.Y."/>
            <person name="O'Malley M.A."/>
            <person name="Stajich J.E."/>
            <person name="Spatafora J.W."/>
            <person name="Visel A."/>
            <person name="Grigoriev I.V."/>
        </authorList>
    </citation>
    <scope>NUCLEOTIDE SEQUENCE [LARGE SCALE GENOMIC DNA]</scope>
    <source>
        <strain evidence="3 4">JEL800</strain>
    </source>
</reference>
<gene>
    <name evidence="3" type="ORF">BCR33DRAFT_714320</name>
</gene>
<evidence type="ECO:0000313" key="3">
    <source>
        <dbReference type="EMBL" id="ORY48560.1"/>
    </source>
</evidence>
<dbReference type="CDD" id="cd07302">
    <property type="entry name" value="CHD"/>
    <property type="match status" value="1"/>
</dbReference>
<evidence type="ECO:0000256" key="1">
    <source>
        <dbReference type="SAM" id="MobiDB-lite"/>
    </source>
</evidence>
<feature type="compositionally biased region" description="Polar residues" evidence="1">
    <location>
        <begin position="159"/>
        <end position="186"/>
    </location>
</feature>
<dbReference type="GO" id="GO:0035556">
    <property type="term" value="P:intracellular signal transduction"/>
    <property type="evidence" value="ECO:0007669"/>
    <property type="project" value="InterPro"/>
</dbReference>
<feature type="region of interest" description="Disordered" evidence="1">
    <location>
        <begin position="154"/>
        <end position="186"/>
    </location>
</feature>